<dbReference type="PANTHER" id="PTHR44757">
    <property type="entry name" value="DIGUANYLATE CYCLASE DGCP"/>
    <property type="match status" value="1"/>
</dbReference>
<dbReference type="Pfam" id="PF13426">
    <property type="entry name" value="PAS_9"/>
    <property type="match status" value="1"/>
</dbReference>
<proteinExistence type="predicted"/>
<protein>
    <recommendedName>
        <fullName evidence="6">Diguanylate cyclase/phosphodiesterase with PAS/PAC and GAF sensor(S)</fullName>
    </recommendedName>
</protein>
<feature type="domain" description="GGDEF" evidence="3">
    <location>
        <begin position="329"/>
        <end position="462"/>
    </location>
</feature>
<dbReference type="InterPro" id="IPR000160">
    <property type="entry name" value="GGDEF_dom"/>
</dbReference>
<evidence type="ECO:0000313" key="5">
    <source>
        <dbReference type="Proteomes" id="UP000701702"/>
    </source>
</evidence>
<evidence type="ECO:0000259" key="1">
    <source>
        <dbReference type="PROSITE" id="PS50112"/>
    </source>
</evidence>
<dbReference type="InterPro" id="IPR035919">
    <property type="entry name" value="EAL_sf"/>
</dbReference>
<dbReference type="InterPro" id="IPR035965">
    <property type="entry name" value="PAS-like_dom_sf"/>
</dbReference>
<dbReference type="Gene3D" id="3.30.70.270">
    <property type="match status" value="1"/>
</dbReference>
<dbReference type="PROSITE" id="PS50887">
    <property type="entry name" value="GGDEF"/>
    <property type="match status" value="1"/>
</dbReference>
<dbReference type="InterPro" id="IPR052155">
    <property type="entry name" value="Biofilm_reg_signaling"/>
</dbReference>
<evidence type="ECO:0000313" key="4">
    <source>
        <dbReference type="EMBL" id="CAG9169857.1"/>
    </source>
</evidence>
<dbReference type="SMART" id="SM00267">
    <property type="entry name" value="GGDEF"/>
    <property type="match status" value="1"/>
</dbReference>
<dbReference type="CDD" id="cd00130">
    <property type="entry name" value="PAS"/>
    <property type="match status" value="1"/>
</dbReference>
<dbReference type="PROSITE" id="PS50883">
    <property type="entry name" value="EAL"/>
    <property type="match status" value="1"/>
</dbReference>
<dbReference type="SMART" id="SM00065">
    <property type="entry name" value="GAF"/>
    <property type="match status" value="1"/>
</dbReference>
<reference evidence="4 5" key="1">
    <citation type="submission" date="2021-08" db="EMBL/GenBank/DDBJ databases">
        <authorList>
            <person name="Peeters C."/>
        </authorList>
    </citation>
    <scope>NUCLEOTIDE SEQUENCE [LARGE SCALE GENOMIC DNA]</scope>
    <source>
        <strain evidence="4 5">LMG 23994</strain>
    </source>
</reference>
<feature type="domain" description="PAS" evidence="1">
    <location>
        <begin position="194"/>
        <end position="245"/>
    </location>
</feature>
<dbReference type="PROSITE" id="PS50112">
    <property type="entry name" value="PAS"/>
    <property type="match status" value="1"/>
</dbReference>
<dbReference type="Gene3D" id="3.20.20.450">
    <property type="entry name" value="EAL domain"/>
    <property type="match status" value="1"/>
</dbReference>
<dbReference type="Proteomes" id="UP000701702">
    <property type="component" value="Unassembled WGS sequence"/>
</dbReference>
<dbReference type="NCBIfam" id="TIGR00229">
    <property type="entry name" value="sensory_box"/>
    <property type="match status" value="1"/>
</dbReference>
<dbReference type="InterPro" id="IPR001633">
    <property type="entry name" value="EAL_dom"/>
</dbReference>
<dbReference type="PANTHER" id="PTHR44757:SF2">
    <property type="entry name" value="BIOFILM ARCHITECTURE MAINTENANCE PROTEIN MBAA"/>
    <property type="match status" value="1"/>
</dbReference>
<dbReference type="SUPFAM" id="SSF55781">
    <property type="entry name" value="GAF domain-like"/>
    <property type="match status" value="1"/>
</dbReference>
<name>A0ABM8WQZ8_9BURK</name>
<keyword evidence="5" id="KW-1185">Reference proteome</keyword>
<dbReference type="SUPFAM" id="SSF55073">
    <property type="entry name" value="Nucleotide cyclase"/>
    <property type="match status" value="1"/>
</dbReference>
<evidence type="ECO:0000259" key="3">
    <source>
        <dbReference type="PROSITE" id="PS50887"/>
    </source>
</evidence>
<dbReference type="Pfam" id="PF00563">
    <property type="entry name" value="EAL"/>
    <property type="match status" value="1"/>
</dbReference>
<dbReference type="InterPro" id="IPR003018">
    <property type="entry name" value="GAF"/>
</dbReference>
<dbReference type="NCBIfam" id="TIGR00254">
    <property type="entry name" value="GGDEF"/>
    <property type="match status" value="1"/>
</dbReference>
<comment type="caution">
    <text evidence="4">The sequence shown here is derived from an EMBL/GenBank/DDBJ whole genome shotgun (WGS) entry which is preliminary data.</text>
</comment>
<dbReference type="SMART" id="SM00052">
    <property type="entry name" value="EAL"/>
    <property type="match status" value="1"/>
</dbReference>
<evidence type="ECO:0008006" key="6">
    <source>
        <dbReference type="Google" id="ProtNLM"/>
    </source>
</evidence>
<dbReference type="InterPro" id="IPR029016">
    <property type="entry name" value="GAF-like_dom_sf"/>
</dbReference>
<dbReference type="InterPro" id="IPR000014">
    <property type="entry name" value="PAS"/>
</dbReference>
<dbReference type="SUPFAM" id="SSF55785">
    <property type="entry name" value="PYP-like sensor domain (PAS domain)"/>
    <property type="match status" value="1"/>
</dbReference>
<dbReference type="Pfam" id="PF01590">
    <property type="entry name" value="GAF"/>
    <property type="match status" value="1"/>
</dbReference>
<dbReference type="CDD" id="cd01949">
    <property type="entry name" value="GGDEF"/>
    <property type="match status" value="1"/>
</dbReference>
<dbReference type="Gene3D" id="3.30.450.20">
    <property type="entry name" value="PAS domain"/>
    <property type="match status" value="1"/>
</dbReference>
<evidence type="ECO:0000259" key="2">
    <source>
        <dbReference type="PROSITE" id="PS50883"/>
    </source>
</evidence>
<feature type="domain" description="EAL" evidence="2">
    <location>
        <begin position="471"/>
        <end position="725"/>
    </location>
</feature>
<dbReference type="InterPro" id="IPR043128">
    <property type="entry name" value="Rev_trsase/Diguanyl_cyclase"/>
</dbReference>
<gene>
    <name evidence="4" type="ORF">LMG23994_01698</name>
</gene>
<dbReference type="Gene3D" id="3.30.450.40">
    <property type="match status" value="1"/>
</dbReference>
<dbReference type="CDD" id="cd01948">
    <property type="entry name" value="EAL"/>
    <property type="match status" value="1"/>
</dbReference>
<accession>A0ABM8WQZ8</accession>
<dbReference type="Pfam" id="PF00990">
    <property type="entry name" value="GGDEF"/>
    <property type="match status" value="1"/>
</dbReference>
<dbReference type="InterPro" id="IPR029787">
    <property type="entry name" value="Nucleotide_cyclase"/>
</dbReference>
<sequence length="734" mass="79970">MKCPPVLATEAERLAALSAYGLGSDRPLPSLDPVVKIAARVFKMPVAAVNMIGSDHVFFAASTGLQGVQVDMSRDVSFCAHAITRNEVMVVPDATLDVRFYDNPLVTGPTNLRFYAGVPLMSPDGHAVGALCVIDGQPHRDFSEEDCERLRELARMAADRLELRRIEIAAQAVRRHSTEALTDDQPPTAFVQFDERRNVVAWNDAAAALYGYEPSEGPGRAFDSLFPEREKAALRQLIARAEAGSVDEPSTHAELHGLRNDGTEFLLGLSLTCLRTDADLTCNAHLQDLTALRREEQALQRLASIDMLTGLANRASFYRHVEEVLTLALPAAVVMVDLDGFKDVNATLGHAVGDGILSEVARRLEKTVGPNDTVARISGDEFALLVPECDSAGQAKDVAHAVIANMAEPIVINGHEVRLSVSCGVAIAPLHAREALELIGNADLALFKAKSIGHGQSFVFATALRKEAVARRHYSIELHRAVSDGEFVLFYQPQVRLADGSLTGAEALIRWLHPQHGLLSPAAFLPALEEGALAVSAGSWILDEACAQAALWRRSGAKDFRIGVNLFGAQLRADDLDSQVVSALERHGLPPQALELEITENIVLEGDDRAVETLQRLRDHGVAIAFDDFGTGYASLSLLKRFPLTRIKIDRSFVQHIHESDRDAAIVRALLDMARSFGLETIAEGVETKEQRDTLHRLGCEEGQGYLFGRPLPALQFAEMFEIGRCVSRLRQSP</sequence>
<dbReference type="SMART" id="SM00091">
    <property type="entry name" value="PAS"/>
    <property type="match status" value="1"/>
</dbReference>
<organism evidence="4 5">
    <name type="scientific">Cupriavidus pinatubonensis</name>
    <dbReference type="NCBI Taxonomy" id="248026"/>
    <lineage>
        <taxon>Bacteria</taxon>
        <taxon>Pseudomonadati</taxon>
        <taxon>Pseudomonadota</taxon>
        <taxon>Betaproteobacteria</taxon>
        <taxon>Burkholderiales</taxon>
        <taxon>Burkholderiaceae</taxon>
        <taxon>Cupriavidus</taxon>
    </lineage>
</organism>
<dbReference type="SUPFAM" id="SSF141868">
    <property type="entry name" value="EAL domain-like"/>
    <property type="match status" value="1"/>
</dbReference>
<dbReference type="EMBL" id="CAJZAF010000007">
    <property type="protein sequence ID" value="CAG9169857.1"/>
    <property type="molecule type" value="Genomic_DNA"/>
</dbReference>